<proteinExistence type="predicted"/>
<dbReference type="Gramene" id="rna46879">
    <property type="protein sequence ID" value="RHN40690.1"/>
    <property type="gene ID" value="gene46879"/>
</dbReference>
<dbReference type="AlphaFoldDB" id="A0A396GI82"/>
<dbReference type="Proteomes" id="UP000265566">
    <property type="component" value="Chromosome 8"/>
</dbReference>
<accession>A0A396GI82</accession>
<evidence type="ECO:0000313" key="1">
    <source>
        <dbReference type="EMBL" id="RHN40690.1"/>
    </source>
</evidence>
<protein>
    <recommendedName>
        <fullName evidence="2">Peptidase A2 domain-containing protein</fullName>
    </recommendedName>
</protein>
<name>A0A396GI82_MEDTR</name>
<reference evidence="1" key="1">
    <citation type="journal article" date="2018" name="Nat. Plants">
        <title>Whole-genome landscape of Medicago truncatula symbiotic genes.</title>
        <authorList>
            <person name="Pecrix Y."/>
            <person name="Gamas P."/>
            <person name="Carrere S."/>
        </authorList>
    </citation>
    <scope>NUCLEOTIDE SEQUENCE</scope>
    <source>
        <tissue evidence="1">Leaves</tissue>
    </source>
</reference>
<comment type="caution">
    <text evidence="1">The sequence shown here is derived from an EMBL/GenBank/DDBJ whole genome shotgun (WGS) entry which is preliminary data.</text>
</comment>
<gene>
    <name evidence="1" type="ORF">MtrunA17_Chr8g0357531</name>
</gene>
<sequence length="58" mass="6182">MGGRPPLVFYDSEMPSVASNSAIPLLGRASMANTDVRRVLIDTGASCDIMHTGLFKTL</sequence>
<dbReference type="EMBL" id="PSQE01000008">
    <property type="protein sequence ID" value="RHN40690.1"/>
    <property type="molecule type" value="Genomic_DNA"/>
</dbReference>
<evidence type="ECO:0008006" key="2">
    <source>
        <dbReference type="Google" id="ProtNLM"/>
    </source>
</evidence>
<organism evidence="1">
    <name type="scientific">Medicago truncatula</name>
    <name type="common">Barrel medic</name>
    <name type="synonym">Medicago tribuloides</name>
    <dbReference type="NCBI Taxonomy" id="3880"/>
    <lineage>
        <taxon>Eukaryota</taxon>
        <taxon>Viridiplantae</taxon>
        <taxon>Streptophyta</taxon>
        <taxon>Embryophyta</taxon>
        <taxon>Tracheophyta</taxon>
        <taxon>Spermatophyta</taxon>
        <taxon>Magnoliopsida</taxon>
        <taxon>eudicotyledons</taxon>
        <taxon>Gunneridae</taxon>
        <taxon>Pentapetalae</taxon>
        <taxon>rosids</taxon>
        <taxon>fabids</taxon>
        <taxon>Fabales</taxon>
        <taxon>Fabaceae</taxon>
        <taxon>Papilionoideae</taxon>
        <taxon>50 kb inversion clade</taxon>
        <taxon>NPAAA clade</taxon>
        <taxon>Hologalegina</taxon>
        <taxon>IRL clade</taxon>
        <taxon>Trifolieae</taxon>
        <taxon>Medicago</taxon>
    </lineage>
</organism>